<evidence type="ECO:0000256" key="24">
    <source>
        <dbReference type="PIRSR" id="PIRSR607754-2"/>
    </source>
</evidence>
<keyword evidence="14 27" id="KW-0472">Membrane</keyword>
<protein>
    <recommendedName>
        <fullName evidence="6">Alpha-1,6-mannosyl-glycoprotein 2-beta-N-acetylglucosaminyltransferase</fullName>
        <ecNumber evidence="5">2.4.1.143</ecNumber>
    </recommendedName>
    <alternativeName>
        <fullName evidence="21">Beta-1,2-N-acetylglucosaminyltransferase II</fullName>
    </alternativeName>
    <alternativeName>
        <fullName evidence="20">GlcNAc-T II</fullName>
    </alternativeName>
    <alternativeName>
        <fullName evidence="19">Mannoside acetylglucosaminyltransferase 2</fullName>
    </alternativeName>
    <alternativeName>
        <fullName evidence="18">N-glycosyl-oligosaccharide-glycoprotein N-acetylglucosaminyltransferase II</fullName>
    </alternativeName>
</protein>
<feature type="disulfide bond" evidence="25">
    <location>
        <begin position="658"/>
        <end position="667"/>
    </location>
</feature>
<evidence type="ECO:0000256" key="27">
    <source>
        <dbReference type="SAM" id="Phobius"/>
    </source>
</evidence>
<feature type="region of interest" description="Disordered" evidence="26">
    <location>
        <begin position="525"/>
        <end position="545"/>
    </location>
</feature>
<dbReference type="GO" id="GO:0006487">
    <property type="term" value="P:protein N-linked glycosylation"/>
    <property type="evidence" value="ECO:0007669"/>
    <property type="project" value="TreeGrafter"/>
</dbReference>
<dbReference type="GO" id="GO:0000139">
    <property type="term" value="C:Golgi membrane"/>
    <property type="evidence" value="ECO:0007669"/>
    <property type="project" value="UniProtKB-SubCell"/>
</dbReference>
<keyword evidence="13" id="KW-0333">Golgi apparatus</keyword>
<evidence type="ECO:0000313" key="28">
    <source>
        <dbReference type="Proteomes" id="UP000694925"/>
    </source>
</evidence>
<dbReference type="KEGG" id="ccal:108630784"/>
<comment type="similarity">
    <text evidence="4">Belongs to the glycosyltransferase 16 (GT16) protein family.</text>
</comment>
<evidence type="ECO:0000256" key="3">
    <source>
        <dbReference type="ARBA" id="ARBA00004922"/>
    </source>
</evidence>
<evidence type="ECO:0000256" key="22">
    <source>
        <dbReference type="ARBA" id="ARBA00093257"/>
    </source>
</evidence>
<evidence type="ECO:0000256" key="1">
    <source>
        <dbReference type="ARBA" id="ARBA00001936"/>
    </source>
</evidence>
<keyword evidence="8" id="KW-0808">Transferase</keyword>
<comment type="subcellular location">
    <subcellularLocation>
        <location evidence="2">Golgi apparatus membrane</location>
        <topology evidence="2">Single-pass type II membrane protein</topology>
    </subcellularLocation>
</comment>
<feature type="binding site" evidence="23">
    <location>
        <begin position="284"/>
        <end position="288"/>
    </location>
    <ligand>
        <name>substrate</name>
    </ligand>
</feature>
<evidence type="ECO:0000256" key="11">
    <source>
        <dbReference type="ARBA" id="ARBA00022968"/>
    </source>
</evidence>
<feature type="disulfide bond" evidence="25">
    <location>
        <begin position="444"/>
        <end position="447"/>
    </location>
</feature>
<dbReference type="AlphaFoldDB" id="A0AAJ7JBV5"/>
<evidence type="ECO:0000256" key="26">
    <source>
        <dbReference type="SAM" id="MobiDB-lite"/>
    </source>
</evidence>
<evidence type="ECO:0000256" key="25">
    <source>
        <dbReference type="PIRSR" id="PIRSR607754-3"/>
    </source>
</evidence>
<reference evidence="29" key="1">
    <citation type="submission" date="2025-08" db="UniProtKB">
        <authorList>
            <consortium name="RefSeq"/>
        </authorList>
    </citation>
    <scope>IDENTIFICATION</scope>
    <source>
        <tissue evidence="29">Whole body</tissue>
    </source>
</reference>
<feature type="transmembrane region" description="Helical" evidence="27">
    <location>
        <begin position="174"/>
        <end position="192"/>
    </location>
</feature>
<keyword evidence="10 24" id="KW-0479">Metal-binding</keyword>
<keyword evidence="11" id="KW-0735">Signal-anchor</keyword>
<dbReference type="GO" id="GO:0008455">
    <property type="term" value="F:alpha-1,6-mannosylglycoprotein 2-beta-N-acetylglucosaminyltransferase activity"/>
    <property type="evidence" value="ECO:0007669"/>
    <property type="project" value="UniProtKB-EC"/>
</dbReference>
<evidence type="ECO:0000256" key="19">
    <source>
        <dbReference type="ARBA" id="ARBA00031203"/>
    </source>
</evidence>
<evidence type="ECO:0000256" key="8">
    <source>
        <dbReference type="ARBA" id="ARBA00022679"/>
    </source>
</evidence>
<feature type="compositionally biased region" description="Low complexity" evidence="26">
    <location>
        <begin position="525"/>
        <end position="534"/>
    </location>
</feature>
<feature type="region of interest" description="Disordered" evidence="26">
    <location>
        <begin position="51"/>
        <end position="74"/>
    </location>
</feature>
<evidence type="ECO:0000256" key="17">
    <source>
        <dbReference type="ARBA" id="ARBA00023211"/>
    </source>
</evidence>
<proteinExistence type="inferred from homology"/>
<name>A0AAJ7JBV5_9HYME</name>
<dbReference type="GeneID" id="108630784"/>
<evidence type="ECO:0000256" key="9">
    <source>
        <dbReference type="ARBA" id="ARBA00022692"/>
    </source>
</evidence>
<evidence type="ECO:0000256" key="13">
    <source>
        <dbReference type="ARBA" id="ARBA00023034"/>
    </source>
</evidence>
<evidence type="ECO:0000256" key="18">
    <source>
        <dbReference type="ARBA" id="ARBA00029663"/>
    </source>
</evidence>
<evidence type="ECO:0000256" key="15">
    <source>
        <dbReference type="ARBA" id="ARBA00023157"/>
    </source>
</evidence>
<evidence type="ECO:0000256" key="5">
    <source>
        <dbReference type="ARBA" id="ARBA00012613"/>
    </source>
</evidence>
<evidence type="ECO:0000256" key="21">
    <source>
        <dbReference type="ARBA" id="ARBA00032915"/>
    </source>
</evidence>
<sequence length="733" mass="82660">MLVLLRDLVSFVSSLASHRRYGTVVAATNLAARLVCIDLVNLALFPCQDPDPRASSRSIAPCSPSDRDTPNRRCSSCYRSERRVASSSSSSSSSRFTFVSQFPRSVHFLALCRFNASVFIAASVKTTIVQVFTYISPKWRTIRRAFSPIRERSCRNVRMRGAAFLGTIRTVRGTFLRTLVFVFLATFLWLQIHVISLTGRNSAGQASSNETLFSLVPQELHRFLKDRRNGSSTSALGNASAETLTDFEIAEIRRNIERANAEQRVYNEESFGPLATDAPVIVIQVHTRLTYLRHLIVSLAQAKGIEQTLLVFSHDVWHPDINYLVQSVDFCRVMQIFYPHSIQSHPRSFPGEDPNDCPRNIRKEQALALGCVNAKHPDLYGHYREAKFTQTKHHWWWKANRVFDQLAITRNHTGMVLFLEEDHYVAEDFIHVLRLMERTCKHSCERCNVLSLGTYLKTYNYFADFSRKFLGVNSALQKELLRGLKRREFSTRQRSARAEDPFFSGPFSGNGNTTATGNTIGVTSTTAASTTGTGPSSVKRNGTGAAVRDPQAIRSAGTAWAFQFLPDLYNHYQKAEVIPWISSKHNMGMAFNRVTWNKLRKCASQFCSYDDYNWDWSLQHIAQTCMPPSKGAGIAPRTESGLITMMMRAPRVFHIGECGVHHKKTNCESTTVIAKVQNVLQAARNHLFPTQLTLTVAGTAKKTKLRKGNGGWGDTRDHRLCWNITVYPDLLLP</sequence>
<dbReference type="GO" id="GO:0009312">
    <property type="term" value="P:oligosaccharide biosynthetic process"/>
    <property type="evidence" value="ECO:0007669"/>
    <property type="project" value="InterPro"/>
</dbReference>
<dbReference type="Pfam" id="PF05060">
    <property type="entry name" value="MGAT2"/>
    <property type="match status" value="2"/>
</dbReference>
<comment type="catalytic activity">
    <reaction evidence="22">
        <text>an N(4)-{beta-D-GlcNAc-(1-&gt;2)-alpha-D-Man-(1-&gt;3)-[alpha-D-Man-(1-&gt;6)]-beta-D-Man-(1-&gt;4)-beta-D-GlcNAc-(1-&gt;4)-beta-D-GlcNAc}-L-asparaginyl-[protein] + UDP-N-acetyl-alpha-D-glucosamine = N(4)-{beta-D-GlcNAc-(1-&gt;2)-alpha-D-Man-(1-&gt;3)-[beta-D-GlcNAc-(1-&gt;2)-alpha-D-Man-(1-&gt;6)]-beta-D-Man-(1-&gt;4)-beta-D-GlcNAc-(1-&gt;4)-beta-D-GlcNAc}-L-asparaginyl-[protein] + UDP + H(+)</text>
        <dbReference type="Rhea" id="RHEA:12941"/>
        <dbReference type="Rhea" id="RHEA-COMP:13526"/>
        <dbReference type="Rhea" id="RHEA-COMP:14369"/>
        <dbReference type="ChEBI" id="CHEBI:15378"/>
        <dbReference type="ChEBI" id="CHEBI:57705"/>
        <dbReference type="ChEBI" id="CHEBI:58223"/>
        <dbReference type="ChEBI" id="CHEBI:60615"/>
        <dbReference type="ChEBI" id="CHEBI:60651"/>
        <dbReference type="EC" id="2.4.1.143"/>
    </reaction>
</comment>
<organism evidence="28 29">
    <name type="scientific">Ceratina calcarata</name>
    <dbReference type="NCBI Taxonomy" id="156304"/>
    <lineage>
        <taxon>Eukaryota</taxon>
        <taxon>Metazoa</taxon>
        <taxon>Ecdysozoa</taxon>
        <taxon>Arthropoda</taxon>
        <taxon>Hexapoda</taxon>
        <taxon>Insecta</taxon>
        <taxon>Pterygota</taxon>
        <taxon>Neoptera</taxon>
        <taxon>Endopterygota</taxon>
        <taxon>Hymenoptera</taxon>
        <taxon>Apocrita</taxon>
        <taxon>Aculeata</taxon>
        <taxon>Apoidea</taxon>
        <taxon>Anthophila</taxon>
        <taxon>Apidae</taxon>
        <taxon>Ceratina</taxon>
        <taxon>Zadontomerus</taxon>
    </lineage>
</organism>
<feature type="disulfide bond" evidence="25">
    <location>
        <begin position="602"/>
        <end position="625"/>
    </location>
</feature>
<evidence type="ECO:0000256" key="16">
    <source>
        <dbReference type="ARBA" id="ARBA00023180"/>
    </source>
</evidence>
<evidence type="ECO:0000256" key="12">
    <source>
        <dbReference type="ARBA" id="ARBA00022989"/>
    </source>
</evidence>
<keyword evidence="28" id="KW-1185">Reference proteome</keyword>
<evidence type="ECO:0000256" key="7">
    <source>
        <dbReference type="ARBA" id="ARBA00022676"/>
    </source>
</evidence>
<dbReference type="GO" id="GO:0046872">
    <property type="term" value="F:metal ion binding"/>
    <property type="evidence" value="ECO:0007669"/>
    <property type="project" value="UniProtKB-KW"/>
</dbReference>
<evidence type="ECO:0000256" key="23">
    <source>
        <dbReference type="PIRSR" id="PIRSR607754-1"/>
    </source>
</evidence>
<evidence type="ECO:0000256" key="10">
    <source>
        <dbReference type="ARBA" id="ARBA00022723"/>
    </source>
</evidence>
<keyword evidence="12 27" id="KW-1133">Transmembrane helix</keyword>
<keyword evidence="15 25" id="KW-1015">Disulfide bond</keyword>
<evidence type="ECO:0000256" key="20">
    <source>
        <dbReference type="ARBA" id="ARBA00032552"/>
    </source>
</evidence>
<feature type="disulfide bond" evidence="25">
    <location>
        <begin position="357"/>
        <end position="371"/>
    </location>
</feature>
<evidence type="ECO:0000313" key="29">
    <source>
        <dbReference type="RefSeq" id="XP_017889765.1"/>
    </source>
</evidence>
<gene>
    <name evidence="29" type="primary">LOC108630784</name>
</gene>
<dbReference type="Gene3D" id="3.90.550.10">
    <property type="entry name" value="Spore Coat Polysaccharide Biosynthesis Protein SpsA, Chain A"/>
    <property type="match status" value="2"/>
</dbReference>
<dbReference type="InterPro" id="IPR029044">
    <property type="entry name" value="Nucleotide-diphossugar_trans"/>
</dbReference>
<feature type="binding site" evidence="24">
    <location>
        <position position="422"/>
    </location>
    <ligand>
        <name>Mn(2+)</name>
        <dbReference type="ChEBI" id="CHEBI:29035"/>
    </ligand>
</feature>
<feature type="binding site" evidence="24">
    <location>
        <position position="654"/>
    </location>
    <ligand>
        <name>Mn(2+)</name>
        <dbReference type="ChEBI" id="CHEBI:29035"/>
    </ligand>
</feature>
<comment type="pathway">
    <text evidence="3">Protein modification; protein glycosylation.</text>
</comment>
<dbReference type="GO" id="GO:0005795">
    <property type="term" value="C:Golgi stack"/>
    <property type="evidence" value="ECO:0007669"/>
    <property type="project" value="InterPro"/>
</dbReference>
<accession>A0AAJ7JBV5</accession>
<feature type="binding site" evidence="23">
    <location>
        <begin position="390"/>
        <end position="394"/>
    </location>
    <ligand>
        <name>substrate</name>
    </ligand>
</feature>
<dbReference type="PANTHER" id="PTHR12871:SF0">
    <property type="entry name" value="ALPHA-1,6-MANNOSYL-GLYCOPROTEIN 2-BETA-N-ACETYLGLUCOSAMINYLTRANSFERASE"/>
    <property type="match status" value="1"/>
</dbReference>
<evidence type="ECO:0000256" key="14">
    <source>
        <dbReference type="ARBA" id="ARBA00023136"/>
    </source>
</evidence>
<comment type="cofactor">
    <cofactor evidence="1 24">
        <name>Mn(2+)</name>
        <dbReference type="ChEBI" id="CHEBI:29035"/>
    </cofactor>
</comment>
<keyword evidence="9 27" id="KW-0812">Transmembrane</keyword>
<dbReference type="CTD" id="4247"/>
<dbReference type="RefSeq" id="XP_017889765.1">
    <property type="nucleotide sequence ID" value="XM_018034276.2"/>
</dbReference>
<evidence type="ECO:0000256" key="6">
    <source>
        <dbReference type="ARBA" id="ARBA00014817"/>
    </source>
</evidence>
<dbReference type="PANTHER" id="PTHR12871">
    <property type="entry name" value="BETA-1,2-N-ACETYLGLUCOSAMINYLTRANSFERASE II"/>
    <property type="match status" value="1"/>
</dbReference>
<keyword evidence="7" id="KW-0328">Glycosyltransferase</keyword>
<keyword evidence="17 24" id="KW-0464">Manganese</keyword>
<dbReference type="EC" id="2.4.1.143" evidence="5"/>
<evidence type="ECO:0000256" key="2">
    <source>
        <dbReference type="ARBA" id="ARBA00004323"/>
    </source>
</evidence>
<dbReference type="Proteomes" id="UP000694925">
    <property type="component" value="Unplaced"/>
</dbReference>
<feature type="binding site" evidence="23">
    <location>
        <position position="315"/>
    </location>
    <ligand>
        <name>substrate</name>
    </ligand>
</feature>
<keyword evidence="16" id="KW-0325">Glycoprotein</keyword>
<dbReference type="InterPro" id="IPR007754">
    <property type="entry name" value="GlcNAc_II"/>
</dbReference>
<feature type="binding site" evidence="23">
    <location>
        <position position="467"/>
    </location>
    <ligand>
        <name>substrate</name>
    </ligand>
</feature>
<feature type="disulfide bond" evidence="25">
    <location>
        <begin position="607"/>
        <end position="721"/>
    </location>
</feature>
<evidence type="ECO:0000256" key="4">
    <source>
        <dbReference type="ARBA" id="ARBA00011011"/>
    </source>
</evidence>